<comment type="caution">
    <text evidence="1">The sequence shown here is derived from an EMBL/GenBank/DDBJ whole genome shotgun (WGS) entry which is preliminary data.</text>
</comment>
<organism evidence="1 2">
    <name type="scientific">Pristionchus entomophagus</name>
    <dbReference type="NCBI Taxonomy" id="358040"/>
    <lineage>
        <taxon>Eukaryota</taxon>
        <taxon>Metazoa</taxon>
        <taxon>Ecdysozoa</taxon>
        <taxon>Nematoda</taxon>
        <taxon>Chromadorea</taxon>
        <taxon>Rhabditida</taxon>
        <taxon>Rhabditina</taxon>
        <taxon>Diplogasteromorpha</taxon>
        <taxon>Diplogasteroidea</taxon>
        <taxon>Neodiplogasteridae</taxon>
        <taxon>Pristionchus</taxon>
    </lineage>
</organism>
<sequence length="121" mass="13007">AACGADYCDETQVNTDGSVTNCKNGLILYATTPGSPKYIFTGSLTCTDGKWTGISADGYGFSEASIIATCESSCKPVTTANEVCPTTDQYDPVTLVKTDLKTSCSTRREFITKRAWFNGDW</sequence>
<gene>
    <name evidence="1" type="ORF">PENTCL1PPCAC_30871</name>
</gene>
<reference evidence="1" key="1">
    <citation type="submission" date="2023-10" db="EMBL/GenBank/DDBJ databases">
        <title>Genome assembly of Pristionchus species.</title>
        <authorList>
            <person name="Yoshida K."/>
            <person name="Sommer R.J."/>
        </authorList>
    </citation>
    <scope>NUCLEOTIDE SEQUENCE</scope>
    <source>
        <strain evidence="1">RS0144</strain>
    </source>
</reference>
<dbReference type="EMBL" id="BTSX01000166">
    <property type="protein sequence ID" value="GMT08697.1"/>
    <property type="molecule type" value="Genomic_DNA"/>
</dbReference>
<keyword evidence="2" id="KW-1185">Reference proteome</keyword>
<evidence type="ECO:0000313" key="1">
    <source>
        <dbReference type="EMBL" id="GMT08697.1"/>
    </source>
</evidence>
<evidence type="ECO:0000313" key="2">
    <source>
        <dbReference type="Proteomes" id="UP001432027"/>
    </source>
</evidence>
<name>A0AAV5UR01_9BILA</name>
<feature type="non-terminal residue" evidence="1">
    <location>
        <position position="1"/>
    </location>
</feature>
<proteinExistence type="predicted"/>
<dbReference type="AlphaFoldDB" id="A0AAV5UR01"/>
<protein>
    <recommendedName>
        <fullName evidence="3">C6 domain-containing protein</fullName>
    </recommendedName>
</protein>
<evidence type="ECO:0008006" key="3">
    <source>
        <dbReference type="Google" id="ProtNLM"/>
    </source>
</evidence>
<dbReference type="Proteomes" id="UP001432027">
    <property type="component" value="Unassembled WGS sequence"/>
</dbReference>
<accession>A0AAV5UR01</accession>